<keyword evidence="1" id="KW-0175">Coiled coil</keyword>
<comment type="caution">
    <text evidence="2">The sequence shown here is derived from an EMBL/GenBank/DDBJ whole genome shotgun (WGS) entry which is preliminary data.</text>
</comment>
<dbReference type="OrthoDB" id="2407615at2759"/>
<dbReference type="EMBL" id="QKWP01001251">
    <property type="protein sequence ID" value="RIB10433.1"/>
    <property type="molecule type" value="Genomic_DNA"/>
</dbReference>
<keyword evidence="3" id="KW-1185">Reference proteome</keyword>
<evidence type="ECO:0000313" key="2">
    <source>
        <dbReference type="EMBL" id="RIB10433.1"/>
    </source>
</evidence>
<accession>A0A397USI6</accession>
<evidence type="ECO:0000313" key="3">
    <source>
        <dbReference type="Proteomes" id="UP000266673"/>
    </source>
</evidence>
<reference evidence="2 3" key="1">
    <citation type="submission" date="2018-06" db="EMBL/GenBank/DDBJ databases">
        <title>Comparative genomics reveals the genomic features of Rhizophagus irregularis, R. cerebriforme, R. diaphanum and Gigaspora rosea, and their symbiotic lifestyle signature.</title>
        <authorList>
            <person name="Morin E."/>
            <person name="San Clemente H."/>
            <person name="Chen E.C.H."/>
            <person name="De La Providencia I."/>
            <person name="Hainaut M."/>
            <person name="Kuo A."/>
            <person name="Kohler A."/>
            <person name="Murat C."/>
            <person name="Tang N."/>
            <person name="Roy S."/>
            <person name="Loubradou J."/>
            <person name="Henrissat B."/>
            <person name="Grigoriev I.V."/>
            <person name="Corradi N."/>
            <person name="Roux C."/>
            <person name="Martin F.M."/>
        </authorList>
    </citation>
    <scope>NUCLEOTIDE SEQUENCE [LARGE SCALE GENOMIC DNA]</scope>
    <source>
        <strain evidence="2 3">DAOM 194757</strain>
    </source>
</reference>
<protein>
    <submittedName>
        <fullName evidence="2">Uncharacterized protein</fullName>
    </submittedName>
</protein>
<proteinExistence type="predicted"/>
<dbReference type="AlphaFoldDB" id="A0A397USI6"/>
<organism evidence="2 3">
    <name type="scientific">Gigaspora rosea</name>
    <dbReference type="NCBI Taxonomy" id="44941"/>
    <lineage>
        <taxon>Eukaryota</taxon>
        <taxon>Fungi</taxon>
        <taxon>Fungi incertae sedis</taxon>
        <taxon>Mucoromycota</taxon>
        <taxon>Glomeromycotina</taxon>
        <taxon>Glomeromycetes</taxon>
        <taxon>Diversisporales</taxon>
        <taxon>Gigasporaceae</taxon>
        <taxon>Gigaspora</taxon>
    </lineage>
</organism>
<sequence length="890" mass="103551">MVSNCKLNMFLQRLITYILYFKNKAENPTCLFNKLVESYKYTKQLAECETKETQRIRNASTELIKNRIQLFEPFFFELSDLKNELQKYIICEKHYNQIIAKDNYLDFLNGKISDYPQKKSRNSSNNSTILSNTLESSTVDIGIQVTIDSDLTQINTLKASLANLATDHSKQLQVIQAKNNRISELEHECEYLKKQIAELSSNRFFLENLLAFDPSNWLKYRNPVILKFIETLIDNDDERLYQNKSFKRVTTIDAIYRSRHSRYVSEINLAASAIKYSIARSKLIIDIDNHITNGGGYTKFINWIESLAIEPKPLSDGFLMLAFDNKQKGQKNYLDRGQNTVIYHTVTSFVVLNFDSNNNNQLEINPRKCDSLSENDINQLFYLNNNMKKRLKEELQYFINEIINNLLAEKCQETNEIDKLVEKQNNITNKLKKCLQCFTSNIDNKKRNCPNCNTKLPTLTSINQASSNQASSFQQPLVSEDTNKTIIFKPCEFKELSKSIIKVQKPRISITQKTIANQNVKIPELYVPDPIPVNPNSLANIRKVLEHIEIIAGIKSRKRKWIPVVCDGVPYNQALKLRKDFSWLILLLGALHEEMNMLKAFVELNWEIDIKIFARCQGYRTDKQLEFFRKCTDHHKSWDSICNIYCYSIASELIWPYVLNHNNPTPNGYLEWAKNQTDETYKLKFEQAIIDFRTGVRTNQPLLRNAARCQFAPIWSSRRHPIYRMLKISYEENLLYLKPHIREIIENFSVVSRSGLHNQHQGLDTVVEEINKALKSLIPPVPSQHHWEIAARNYTNFTKPTGTNVWHPIPVTEQEADAMKNENTMKKEELIAIINSILISLPDSQRTKYTNLRNKTKAELLTILQEIRDLNSAEETIDEENIINEHINEN</sequence>
<gene>
    <name evidence="2" type="ORF">C2G38_2043486</name>
</gene>
<dbReference type="Proteomes" id="UP000266673">
    <property type="component" value="Unassembled WGS sequence"/>
</dbReference>
<feature type="coiled-coil region" evidence="1">
    <location>
        <begin position="175"/>
        <end position="202"/>
    </location>
</feature>
<evidence type="ECO:0000256" key="1">
    <source>
        <dbReference type="SAM" id="Coils"/>
    </source>
</evidence>
<name>A0A397USI6_9GLOM</name>